<dbReference type="EMBL" id="OZ034821">
    <property type="protein sequence ID" value="CAL1407485.1"/>
    <property type="molecule type" value="Genomic_DNA"/>
</dbReference>
<proteinExistence type="predicted"/>
<organism evidence="2 3">
    <name type="scientific">Linum trigynum</name>
    <dbReference type="NCBI Taxonomy" id="586398"/>
    <lineage>
        <taxon>Eukaryota</taxon>
        <taxon>Viridiplantae</taxon>
        <taxon>Streptophyta</taxon>
        <taxon>Embryophyta</taxon>
        <taxon>Tracheophyta</taxon>
        <taxon>Spermatophyta</taxon>
        <taxon>Magnoliopsida</taxon>
        <taxon>eudicotyledons</taxon>
        <taxon>Gunneridae</taxon>
        <taxon>Pentapetalae</taxon>
        <taxon>rosids</taxon>
        <taxon>fabids</taxon>
        <taxon>Malpighiales</taxon>
        <taxon>Linaceae</taxon>
        <taxon>Linum</taxon>
    </lineage>
</organism>
<dbReference type="Proteomes" id="UP001497516">
    <property type="component" value="Chromosome 8"/>
</dbReference>
<reference evidence="2 3" key="1">
    <citation type="submission" date="2024-04" db="EMBL/GenBank/DDBJ databases">
        <authorList>
            <person name="Fracassetti M."/>
        </authorList>
    </citation>
    <scope>NUCLEOTIDE SEQUENCE [LARGE SCALE GENOMIC DNA]</scope>
</reference>
<evidence type="ECO:0000256" key="1">
    <source>
        <dbReference type="SAM" id="MobiDB-lite"/>
    </source>
</evidence>
<feature type="compositionally biased region" description="Basic and acidic residues" evidence="1">
    <location>
        <begin position="54"/>
        <end position="76"/>
    </location>
</feature>
<evidence type="ECO:0000313" key="2">
    <source>
        <dbReference type="EMBL" id="CAL1407485.1"/>
    </source>
</evidence>
<accession>A0AAV2GCS2</accession>
<sequence>MMSQRRRDADDDDDKRNDGELRPLTMAFTRRRRLVLMKRSRRTKLNPTEVSDCEEMHRRPLERETTNDHDWETTAT</sequence>
<evidence type="ECO:0000313" key="3">
    <source>
        <dbReference type="Proteomes" id="UP001497516"/>
    </source>
</evidence>
<feature type="region of interest" description="Disordered" evidence="1">
    <location>
        <begin position="1"/>
        <end position="24"/>
    </location>
</feature>
<name>A0AAV2GCS2_9ROSI</name>
<keyword evidence="3" id="KW-1185">Reference proteome</keyword>
<feature type="compositionally biased region" description="Basic and acidic residues" evidence="1">
    <location>
        <begin position="1"/>
        <end position="21"/>
    </location>
</feature>
<protein>
    <submittedName>
        <fullName evidence="2">Uncharacterized protein</fullName>
    </submittedName>
</protein>
<gene>
    <name evidence="2" type="ORF">LTRI10_LOCUS47149</name>
</gene>
<dbReference type="AlphaFoldDB" id="A0AAV2GCS2"/>
<feature type="region of interest" description="Disordered" evidence="1">
    <location>
        <begin position="39"/>
        <end position="76"/>
    </location>
</feature>